<comment type="similarity">
    <text evidence="4">Belongs to the FPP/GGPP synthase family.</text>
</comment>
<dbReference type="InterPro" id="IPR008949">
    <property type="entry name" value="Isoprenoid_synthase_dom_sf"/>
</dbReference>
<dbReference type="SUPFAM" id="SSF48576">
    <property type="entry name" value="Terpenoid synthases"/>
    <property type="match status" value="1"/>
</dbReference>
<proteinExistence type="inferred from homology"/>
<name>A0ABR1U135_9PEZI</name>
<dbReference type="EMBL" id="JAQQWM010000008">
    <property type="protein sequence ID" value="KAK8052614.1"/>
    <property type="molecule type" value="Genomic_DNA"/>
</dbReference>
<organism evidence="6 7">
    <name type="scientific">Apiospora saccharicola</name>
    <dbReference type="NCBI Taxonomy" id="335842"/>
    <lineage>
        <taxon>Eukaryota</taxon>
        <taxon>Fungi</taxon>
        <taxon>Dikarya</taxon>
        <taxon>Ascomycota</taxon>
        <taxon>Pezizomycotina</taxon>
        <taxon>Sordariomycetes</taxon>
        <taxon>Xylariomycetidae</taxon>
        <taxon>Amphisphaeriales</taxon>
        <taxon>Apiosporaceae</taxon>
        <taxon>Apiospora</taxon>
    </lineage>
</organism>
<dbReference type="Gene3D" id="1.10.600.10">
    <property type="entry name" value="Farnesyl Diphosphate Synthase"/>
    <property type="match status" value="1"/>
</dbReference>
<sequence>MDEPSHVEAASSSTTSLLDKLHLGTNGPSHDLATDMLSPARKHPVDAPCTYISTLPSKDIRTTFIEAMNQWFLINRESLGIIKDVIKMLHDVSLILDDIQDESPLRRGRPATHAVFGLAQSLNSSTYLFVQSLAEVHSHFDARTHSAFVKILQRMHVGQGYDLYWGFHSYCPTEQEYLEMVDGKTGAMFELVVTLMESKSTTINHDDDDNNTFTRLTRLTRLFGRFFQVRDDFMNLNSELYAQGKGFCEDLDEEKLSYLLVVCARRDPAAFRQIMGIFRARCSACSSMSPLARESKMYILSLLEEAGAMKETKAWLLDLEAQLEVRASIASLFTPPNSNPNVSTIEHLTIILTPGLQQAEVAALEKLRGKNNAQFRILLSKLSLKNADAPIVRKDT</sequence>
<evidence type="ECO:0000256" key="1">
    <source>
        <dbReference type="ARBA" id="ARBA00022679"/>
    </source>
</evidence>
<reference evidence="6 7" key="1">
    <citation type="submission" date="2023-01" db="EMBL/GenBank/DDBJ databases">
        <title>Analysis of 21 Apiospora genomes using comparative genomics revels a genus with tremendous synthesis potential of carbohydrate active enzymes and secondary metabolites.</title>
        <authorList>
            <person name="Sorensen T."/>
        </authorList>
    </citation>
    <scope>NUCLEOTIDE SEQUENCE [LARGE SCALE GENOMIC DNA]</scope>
    <source>
        <strain evidence="6 7">CBS 83171</strain>
    </source>
</reference>
<keyword evidence="2" id="KW-0479">Metal-binding</keyword>
<comment type="caution">
    <text evidence="6">The sequence shown here is derived from an EMBL/GenBank/DDBJ whole genome shotgun (WGS) entry which is preliminary data.</text>
</comment>
<dbReference type="Proteomes" id="UP001446871">
    <property type="component" value="Unassembled WGS sequence"/>
</dbReference>
<protein>
    <submittedName>
        <fullName evidence="6">Geranylgeranyl diphosphate synthase</fullName>
    </submittedName>
</protein>
<feature type="region of interest" description="Disordered" evidence="5">
    <location>
        <begin position="1"/>
        <end position="20"/>
    </location>
</feature>
<dbReference type="InterPro" id="IPR000092">
    <property type="entry name" value="Polyprenyl_synt"/>
</dbReference>
<dbReference type="PROSITE" id="PS00444">
    <property type="entry name" value="POLYPRENYL_SYNTHASE_2"/>
    <property type="match status" value="1"/>
</dbReference>
<gene>
    <name evidence="6" type="ORF">PG996_011915</name>
</gene>
<dbReference type="PANTHER" id="PTHR12001:SF72">
    <property type="entry name" value="THIJ_PFPI FAMILY PROTEIN (AFU_ORTHOLOGUE AFUA_3G01210)-RELATED"/>
    <property type="match status" value="1"/>
</dbReference>
<dbReference type="SFLD" id="SFLDS00005">
    <property type="entry name" value="Isoprenoid_Synthase_Type_I"/>
    <property type="match status" value="1"/>
</dbReference>
<evidence type="ECO:0000256" key="2">
    <source>
        <dbReference type="ARBA" id="ARBA00022723"/>
    </source>
</evidence>
<evidence type="ECO:0000256" key="5">
    <source>
        <dbReference type="SAM" id="MobiDB-lite"/>
    </source>
</evidence>
<evidence type="ECO:0000256" key="4">
    <source>
        <dbReference type="RuleBase" id="RU004466"/>
    </source>
</evidence>
<accession>A0ABR1U135</accession>
<evidence type="ECO:0000313" key="6">
    <source>
        <dbReference type="EMBL" id="KAK8052614.1"/>
    </source>
</evidence>
<evidence type="ECO:0000313" key="7">
    <source>
        <dbReference type="Proteomes" id="UP001446871"/>
    </source>
</evidence>
<dbReference type="Pfam" id="PF00348">
    <property type="entry name" value="polyprenyl_synt"/>
    <property type="match status" value="1"/>
</dbReference>
<keyword evidence="1 4" id="KW-0808">Transferase</keyword>
<evidence type="ECO:0000256" key="3">
    <source>
        <dbReference type="ARBA" id="ARBA00022842"/>
    </source>
</evidence>
<dbReference type="PANTHER" id="PTHR12001">
    <property type="entry name" value="GERANYLGERANYL PYROPHOSPHATE SYNTHASE"/>
    <property type="match status" value="1"/>
</dbReference>
<dbReference type="InterPro" id="IPR033749">
    <property type="entry name" value="Polyprenyl_synt_CS"/>
</dbReference>
<keyword evidence="7" id="KW-1185">Reference proteome</keyword>
<keyword evidence="3" id="KW-0460">Magnesium</keyword>
<dbReference type="PROSITE" id="PS00723">
    <property type="entry name" value="POLYPRENYL_SYNTHASE_1"/>
    <property type="match status" value="1"/>
</dbReference>